<dbReference type="EMBL" id="JACCHP010000008">
    <property type="protein sequence ID" value="MBH5399020.1"/>
    <property type="molecule type" value="Genomic_DNA"/>
</dbReference>
<keyword evidence="1" id="KW-0175">Coiled coil</keyword>
<sequence>MASNWTDIKIVELDEAATGPSGQGALVRIVLKLSQSAPSEWAEYFNNAWSQHIYMMKRRASVSGRTLEIVCMPNELEEDHLPELKKIIAETNQAYGAYANEQTRRRQEQEEIAQRQKDELAQLKGRLKLD</sequence>
<protein>
    <submittedName>
        <fullName evidence="2">Uncharacterized protein</fullName>
    </submittedName>
</protein>
<organism evidence="2 3">
    <name type="scientific">Bradyrhizobium agreste</name>
    <dbReference type="NCBI Taxonomy" id="2751811"/>
    <lineage>
        <taxon>Bacteria</taxon>
        <taxon>Pseudomonadati</taxon>
        <taxon>Pseudomonadota</taxon>
        <taxon>Alphaproteobacteria</taxon>
        <taxon>Hyphomicrobiales</taxon>
        <taxon>Nitrobacteraceae</taxon>
        <taxon>Bradyrhizobium</taxon>
    </lineage>
</organism>
<name>A0ABS0PPK0_9BRAD</name>
<evidence type="ECO:0000313" key="3">
    <source>
        <dbReference type="Proteomes" id="UP000807370"/>
    </source>
</evidence>
<comment type="caution">
    <text evidence="2">The sequence shown here is derived from an EMBL/GenBank/DDBJ whole genome shotgun (WGS) entry which is preliminary data.</text>
</comment>
<accession>A0ABS0PPK0</accession>
<gene>
    <name evidence="2" type="ORF">HZZ13_14735</name>
</gene>
<evidence type="ECO:0000313" key="2">
    <source>
        <dbReference type="EMBL" id="MBH5399020.1"/>
    </source>
</evidence>
<keyword evidence="3" id="KW-1185">Reference proteome</keyword>
<reference evidence="2 3" key="1">
    <citation type="submission" date="2020-07" db="EMBL/GenBank/DDBJ databases">
        <title>Bradyrhizobium diversity isolated from nodules of indigenous legumes of Western Australia.</title>
        <authorList>
            <person name="Klepa M.S."/>
        </authorList>
    </citation>
    <scope>NUCLEOTIDE SEQUENCE [LARGE SCALE GENOMIC DNA]</scope>
    <source>
        <strain evidence="2 3">CNPSo 4010</strain>
    </source>
</reference>
<dbReference type="RefSeq" id="WP_197960282.1">
    <property type="nucleotide sequence ID" value="NZ_JACCHP010000008.1"/>
</dbReference>
<feature type="coiled-coil region" evidence="1">
    <location>
        <begin position="98"/>
        <end position="126"/>
    </location>
</feature>
<proteinExistence type="predicted"/>
<evidence type="ECO:0000256" key="1">
    <source>
        <dbReference type="SAM" id="Coils"/>
    </source>
</evidence>
<dbReference type="Proteomes" id="UP000807370">
    <property type="component" value="Unassembled WGS sequence"/>
</dbReference>